<dbReference type="GO" id="GO:0060429">
    <property type="term" value="P:epithelium development"/>
    <property type="evidence" value="ECO:0007669"/>
    <property type="project" value="UniProtKB-ARBA"/>
</dbReference>
<evidence type="ECO:0000256" key="2">
    <source>
        <dbReference type="ARBA" id="ARBA00009253"/>
    </source>
</evidence>
<keyword evidence="8" id="KW-0143">Chaperone</keyword>
<dbReference type="GO" id="GO:0140673">
    <property type="term" value="P:transcription elongation-coupled chromatin remodeling"/>
    <property type="evidence" value="ECO:0007669"/>
    <property type="project" value="InterPro"/>
</dbReference>
<dbReference type="InterPro" id="IPR000980">
    <property type="entry name" value="SH2"/>
</dbReference>
<feature type="compositionally biased region" description="Basic residues" evidence="12">
    <location>
        <begin position="603"/>
        <end position="625"/>
    </location>
</feature>
<feature type="compositionally biased region" description="Basic and acidic residues" evidence="12">
    <location>
        <begin position="250"/>
        <end position="262"/>
    </location>
</feature>
<dbReference type="Gene3D" id="3.30.420.140">
    <property type="entry name" value="YqgF/RNase H-like domain"/>
    <property type="match status" value="1"/>
</dbReference>
<dbReference type="Pfam" id="PF14641">
    <property type="entry name" value="HTH_44"/>
    <property type="match status" value="1"/>
</dbReference>
<evidence type="ECO:0000256" key="5">
    <source>
        <dbReference type="ARBA" id="ARBA00022664"/>
    </source>
</evidence>
<dbReference type="Gene3D" id="1.10.10.2740">
    <property type="entry name" value="Spt6, Death-like domain"/>
    <property type="match status" value="1"/>
</dbReference>
<dbReference type="SMART" id="SM00316">
    <property type="entry name" value="S1"/>
    <property type="match status" value="1"/>
</dbReference>
<dbReference type="SUPFAM" id="SSF158832">
    <property type="entry name" value="Tex N-terminal region-like"/>
    <property type="match status" value="1"/>
</dbReference>
<feature type="compositionally biased region" description="Basic residues" evidence="12">
    <location>
        <begin position="321"/>
        <end position="357"/>
    </location>
</feature>
<dbReference type="Pfam" id="PF22706">
    <property type="entry name" value="Tex_central_region"/>
    <property type="match status" value="1"/>
</dbReference>
<feature type="region of interest" description="Disordered" evidence="12">
    <location>
        <begin position="813"/>
        <end position="850"/>
    </location>
</feature>
<dbReference type="InterPro" id="IPR042066">
    <property type="entry name" value="Spt6_death-like"/>
</dbReference>
<feature type="compositionally biased region" description="Low complexity" evidence="12">
    <location>
        <begin position="212"/>
        <end position="234"/>
    </location>
</feature>
<dbReference type="InterPro" id="IPR002483">
    <property type="entry name" value="PWI_dom"/>
</dbReference>
<evidence type="ECO:0000256" key="10">
    <source>
        <dbReference type="ARBA" id="ARBA00070625"/>
    </source>
</evidence>
<keyword evidence="4" id="KW-0597">Phosphoprotein</keyword>
<feature type="compositionally biased region" description="Pro residues" evidence="12">
    <location>
        <begin position="412"/>
        <end position="423"/>
    </location>
</feature>
<feature type="compositionally biased region" description="Low complexity" evidence="12">
    <location>
        <begin position="513"/>
        <end position="528"/>
    </location>
</feature>
<feature type="compositionally biased region" description="Acidic residues" evidence="12">
    <location>
        <begin position="818"/>
        <end position="835"/>
    </location>
</feature>
<dbReference type="InterPro" id="IPR036860">
    <property type="entry name" value="SH2_dom_sf"/>
</dbReference>
<dbReference type="SMART" id="SM00252">
    <property type="entry name" value="SH2"/>
    <property type="match status" value="1"/>
</dbReference>
<dbReference type="Pfam" id="PF14633">
    <property type="entry name" value="SH2_2"/>
    <property type="match status" value="1"/>
</dbReference>
<dbReference type="SUPFAM" id="SSF50249">
    <property type="entry name" value="Nucleic acid-binding proteins"/>
    <property type="match status" value="1"/>
</dbReference>
<feature type="compositionally biased region" description="Acidic residues" evidence="12">
    <location>
        <begin position="654"/>
        <end position="666"/>
    </location>
</feature>
<keyword evidence="7" id="KW-0804">Transcription</keyword>
<protein>
    <recommendedName>
        <fullName evidence="3">Transcription elongation factor SPT6</fullName>
    </recommendedName>
    <alternativeName>
        <fullName evidence="10">Transcription elongation factor spt6</fullName>
    </alternativeName>
</protein>
<feature type="compositionally biased region" description="Basic and acidic residues" evidence="12">
    <location>
        <begin position="2274"/>
        <end position="2291"/>
    </location>
</feature>
<dbReference type="FunFam" id="3.30.505.10:FF:000030">
    <property type="entry name" value="Transcription elongation factor spt6"/>
    <property type="match status" value="1"/>
</dbReference>
<dbReference type="CDD" id="cd09918">
    <property type="entry name" value="SH2_Nterm_SPT6_like"/>
    <property type="match status" value="1"/>
</dbReference>
<dbReference type="Pfam" id="PF00575">
    <property type="entry name" value="S1"/>
    <property type="match status" value="1"/>
</dbReference>
<evidence type="ECO:0000259" key="15">
    <source>
        <dbReference type="PROSITE" id="PS51025"/>
    </source>
</evidence>
<feature type="region of interest" description="Disordered" evidence="12">
    <location>
        <begin position="1074"/>
        <end position="1110"/>
    </location>
</feature>
<feature type="domain" description="S1 motif" evidence="14">
    <location>
        <begin position="1819"/>
        <end position="1874"/>
    </location>
</feature>
<dbReference type="InterPro" id="IPR023319">
    <property type="entry name" value="Tex-like_HTH_dom_sf"/>
</dbReference>
<dbReference type="PANTHER" id="PTHR10145">
    <property type="entry name" value="TRANSCRIPTION ELONGATION FACTOR SPT6"/>
    <property type="match status" value="1"/>
</dbReference>
<dbReference type="FunFam" id="3.30.505.10:FF:000089">
    <property type="entry name" value="Transcription elongation factor spt6"/>
    <property type="match status" value="1"/>
</dbReference>
<dbReference type="Pfam" id="PF17674">
    <property type="entry name" value="HHH_9"/>
    <property type="match status" value="1"/>
</dbReference>
<dbReference type="FunFam" id="1.10.150.850:FF:000004">
    <property type="entry name" value="Transcription elongation factor SPT6"/>
    <property type="match status" value="1"/>
</dbReference>
<dbReference type="InterPro" id="IPR036483">
    <property type="entry name" value="PWI_dom_sf"/>
</dbReference>
<feature type="compositionally biased region" description="Basic and acidic residues" evidence="12">
    <location>
        <begin position="135"/>
        <end position="154"/>
    </location>
</feature>
<dbReference type="EMBL" id="GANP01012974">
    <property type="protein sequence ID" value="JAB71494.1"/>
    <property type="molecule type" value="mRNA"/>
</dbReference>
<feature type="compositionally biased region" description="Basic and acidic residues" evidence="12">
    <location>
        <begin position="363"/>
        <end position="378"/>
    </location>
</feature>
<dbReference type="SUPFAM" id="SSF55550">
    <property type="entry name" value="SH2 domain"/>
    <property type="match status" value="1"/>
</dbReference>
<dbReference type="InterPro" id="IPR017072">
    <property type="entry name" value="TF_Spt6"/>
</dbReference>
<dbReference type="InterPro" id="IPR028083">
    <property type="entry name" value="Spt6_acidic_N_dom"/>
</dbReference>
<feature type="compositionally biased region" description="Low complexity" evidence="12">
    <location>
        <begin position="308"/>
        <end position="320"/>
    </location>
</feature>
<comment type="similarity">
    <text evidence="2">Belongs to the SPT6 family.</text>
</comment>
<keyword evidence="9" id="KW-0539">Nucleus</keyword>
<dbReference type="GO" id="GO:0034728">
    <property type="term" value="P:nucleosome organization"/>
    <property type="evidence" value="ECO:0007669"/>
    <property type="project" value="TreeGrafter"/>
</dbReference>
<feature type="compositionally biased region" description="Acidic residues" evidence="12">
    <location>
        <begin position="559"/>
        <end position="568"/>
    </location>
</feature>
<dbReference type="Gene3D" id="1.10.3500.10">
    <property type="entry name" value="Tex N-terminal region-like"/>
    <property type="match status" value="1"/>
</dbReference>
<dbReference type="FunFam" id="1.10.10.2740:FF:000001">
    <property type="entry name" value="Transcription elongation factor spt6"/>
    <property type="match status" value="1"/>
</dbReference>
<dbReference type="SUPFAM" id="SSF53098">
    <property type="entry name" value="Ribonuclease H-like"/>
    <property type="match status" value="1"/>
</dbReference>
<dbReference type="Pfam" id="PF14639">
    <property type="entry name" value="YqgF"/>
    <property type="match status" value="1"/>
</dbReference>
<dbReference type="PANTHER" id="PTHR10145:SF6">
    <property type="entry name" value="TRANSCRIPTION ELONGATION FACTOR SPT6"/>
    <property type="match status" value="1"/>
</dbReference>
<dbReference type="PROSITE" id="PS50126">
    <property type="entry name" value="S1"/>
    <property type="match status" value="1"/>
</dbReference>
<feature type="compositionally biased region" description="Polar residues" evidence="12">
    <location>
        <begin position="2212"/>
        <end position="2233"/>
    </location>
</feature>
<feature type="compositionally biased region" description="Basic and acidic residues" evidence="12">
    <location>
        <begin position="643"/>
        <end position="653"/>
    </location>
</feature>
<dbReference type="FunFam" id="1.10.3500.10:FF:000006">
    <property type="entry name" value="Transcription elongation factor spt6"/>
    <property type="match status" value="1"/>
</dbReference>
<dbReference type="InterPro" id="IPR055179">
    <property type="entry name" value="Tex-like_central_region"/>
</dbReference>
<dbReference type="GO" id="GO:0031491">
    <property type="term" value="F:nucleosome binding"/>
    <property type="evidence" value="ECO:0007669"/>
    <property type="project" value="TreeGrafter"/>
</dbReference>
<dbReference type="FunFam" id="3.30.420.140:FF:000004">
    <property type="entry name" value="Transcription elongation factor spt6"/>
    <property type="match status" value="1"/>
</dbReference>
<dbReference type="FunFam" id="1.10.10.650:FF:000002">
    <property type="entry name" value="Transcription elongation factor spt6"/>
    <property type="match status" value="1"/>
</dbReference>
<evidence type="ECO:0000256" key="12">
    <source>
        <dbReference type="SAM" id="MobiDB-lite"/>
    </source>
</evidence>
<keyword evidence="11" id="KW-0727">SH2 domain</keyword>
<feature type="domain" description="PWI" evidence="15">
    <location>
        <begin position="1"/>
        <end position="25"/>
    </location>
</feature>
<feature type="domain" description="SH2" evidence="13">
    <location>
        <begin position="1916"/>
        <end position="2027"/>
    </location>
</feature>
<organism evidence="16">
    <name type="scientific">Ixodes ricinus</name>
    <name type="common">Common tick</name>
    <name type="synonym">Acarus ricinus</name>
    <dbReference type="NCBI Taxonomy" id="34613"/>
    <lineage>
        <taxon>Eukaryota</taxon>
        <taxon>Metazoa</taxon>
        <taxon>Ecdysozoa</taxon>
        <taxon>Arthropoda</taxon>
        <taxon>Chelicerata</taxon>
        <taxon>Arachnida</taxon>
        <taxon>Acari</taxon>
        <taxon>Parasitiformes</taxon>
        <taxon>Ixodida</taxon>
        <taxon>Ixodoidea</taxon>
        <taxon>Ixodidae</taxon>
        <taxon>Ixodinae</taxon>
        <taxon>Ixodes</taxon>
    </lineage>
</organism>
<feature type="compositionally biased region" description="Acidic residues" evidence="12">
    <location>
        <begin position="678"/>
        <end position="691"/>
    </location>
</feature>
<dbReference type="InterPro" id="IPR028088">
    <property type="entry name" value="Spt6_HTH_DNA-bd_dom"/>
</dbReference>
<evidence type="ECO:0000256" key="8">
    <source>
        <dbReference type="ARBA" id="ARBA00023186"/>
    </source>
</evidence>
<dbReference type="InterPro" id="IPR003029">
    <property type="entry name" value="S1_domain"/>
</dbReference>
<dbReference type="InterPro" id="IPR028231">
    <property type="entry name" value="Spt6_YqgF"/>
</dbReference>
<dbReference type="InterPro" id="IPR035019">
    <property type="entry name" value="Spt6_SH2_N"/>
</dbReference>
<dbReference type="SUPFAM" id="SSF101233">
    <property type="entry name" value="PWI domain"/>
    <property type="match status" value="1"/>
</dbReference>
<dbReference type="InterPro" id="IPR041692">
    <property type="entry name" value="HHH_9"/>
</dbReference>
<dbReference type="Gene3D" id="1.10.10.650">
    <property type="entry name" value="RuvA domain 2-like"/>
    <property type="match status" value="1"/>
</dbReference>
<dbReference type="PROSITE" id="PS51025">
    <property type="entry name" value="PWI"/>
    <property type="match status" value="1"/>
</dbReference>
<feature type="region of interest" description="Disordered" evidence="12">
    <location>
        <begin position="2212"/>
        <end position="2329"/>
    </location>
</feature>
<feature type="compositionally biased region" description="Basic residues" evidence="12">
    <location>
        <begin position="155"/>
        <end position="211"/>
    </location>
</feature>
<dbReference type="InterPro" id="IPR037027">
    <property type="entry name" value="YqgF/RNaseH-like_dom_sf"/>
</dbReference>
<dbReference type="InterPro" id="IPR010994">
    <property type="entry name" value="RuvA_2-like"/>
</dbReference>
<reference evidence="16" key="1">
    <citation type="journal article" date="2015" name="Sci. Rep.">
        <title>Tissue- and time-dependent transcription in Ixodes ricinus salivary glands and midguts when blood feeding on the vertebrate host.</title>
        <authorList>
            <person name="Kotsyfakis M."/>
            <person name="Schwarz A."/>
            <person name="Erhart J."/>
            <person name="Ribeiro J.M."/>
        </authorList>
    </citation>
    <scope>NUCLEOTIDE SEQUENCE</scope>
    <source>
        <tissue evidence="16">Salivary gland and midgut</tissue>
    </source>
</reference>
<dbReference type="FunFam" id="1.10.150.850:FF:000003">
    <property type="entry name" value="Transcription elongation factor spt6"/>
    <property type="match status" value="1"/>
</dbReference>
<dbReference type="PROSITE" id="PS50001">
    <property type="entry name" value="SH2"/>
    <property type="match status" value="1"/>
</dbReference>
<dbReference type="GO" id="GO:0006397">
    <property type="term" value="P:mRNA processing"/>
    <property type="evidence" value="ECO:0007669"/>
    <property type="project" value="UniProtKB-KW"/>
</dbReference>
<dbReference type="GO" id="GO:0003746">
    <property type="term" value="F:translation elongation factor activity"/>
    <property type="evidence" value="ECO:0007669"/>
    <property type="project" value="UniProtKB-KW"/>
</dbReference>
<feature type="compositionally biased region" description="Acidic residues" evidence="12">
    <location>
        <begin position="629"/>
        <end position="642"/>
    </location>
</feature>
<dbReference type="SUPFAM" id="SSF47781">
    <property type="entry name" value="RuvA domain 2-like"/>
    <property type="match status" value="2"/>
</dbReference>
<feature type="compositionally biased region" description="Basic residues" evidence="12">
    <location>
        <begin position="840"/>
        <end position="850"/>
    </location>
</feature>
<dbReference type="GO" id="GO:0003677">
    <property type="term" value="F:DNA binding"/>
    <property type="evidence" value="ECO:0007669"/>
    <property type="project" value="InterPro"/>
</dbReference>
<keyword evidence="6" id="KW-0175">Coiled coil</keyword>
<evidence type="ECO:0000256" key="4">
    <source>
        <dbReference type="ARBA" id="ARBA00022553"/>
    </source>
</evidence>
<evidence type="ECO:0000256" key="9">
    <source>
        <dbReference type="ARBA" id="ARBA00023242"/>
    </source>
</evidence>
<dbReference type="InterPro" id="IPR012337">
    <property type="entry name" value="RNaseH-like_sf"/>
</dbReference>
<sequence>MGDLWVLLLSAQESVGGIPAEFLEQKKEEIKKRQEEQERMQENVRRMEEKEREKMAERVRELAPLIRERSPERPKERNHSEHKSRDKPSDKENEPLPKPLPQPQPEKDRDGEAGQKDVAAEPKAKEKAQSPPPAEARKDVDKHSDKRGRGESPRRRGSPPRKDRRRGRSRSPRRRSRSPRRRASPALRRHSPHRRSPVARRGSPPHRRPGHRSASPIASRSSSNSSASSSSSEGSAKKGKPGKRQVASPLKEKLGLRKDSVQQKRHYRSHGGHEESGSASDEAPPGRRGGGDKGRGGMRRGAGRRRGSASSSGSAGSVSPGRRRGRQSPHGRMRRSPSPRHRHMRRRSLTPERRRRPSPPPPMREERRRFTSPSERRPPPRNQSPGMQRDMRRGGGGSPEPRREMDLRQQRPVPPPNMGPVSPPSRGQARRSHTPAEAQEAALARHHAMAMARQQNSHHARRELSPSMEPRHDGRRAANKKQAPPVPSGSSSSSSEEEEEGPPPEKTRKKAPPQESESSSSSSSGSPSPERPPPDKVATATKRLPTKPAAPVPAKSESESESEYEEVEVTAKTAAATDKSSRKAKKKRRKESESSDSEDDSSKKKRKKHKKHKKHRKHRKHKRAKKGEEEDDEEEEEEEDDDERLREEMKDLINDEEEEVEEDSDEDVGKKKRRHDDFDDNLEDEDYDLIEENLGVKVQRKKKFKRVRRIEDEESDNEDSKDSTNRDAIANELFEGSDAEAAAPGDDARGEGEEEEREASGSELESDPDDFIVDDDGQPITKGKKKRHIKYTDSALQEAQDIFGVDFDFDEFSKYQDEYDEEMEEEEYEDEEEEGEARPRPKKTARKRPTKKSIFEVYEPVELERGHFTDRDNEIRATDIPERFQLRAVPVTSAPEDEIGREAEWIYKHAFGNPTVSVQTATEDGKGAPASEPGGRHQPPAGRKGVTAIAKIAEALKFMRNQLFEVPFIAFYRKEYVEPDLNINDLWTVYKWDEKWCQLQQRKKNLKQLLLRMQEYQCDQILQEDPEKPLPDNIRPIDDNDFHRLNEVQTPEELRDVYQHFLLHYSLDVPEMQEANRRRKRKEAAAARDDNPENPAEKEAAEESDDEAQKLKHPVRKRLFDICREVGLDGLAKKFGLTPEQFGENLRDNYQRHEVDQFPVEPLVAAADFVSKRFPTAEEALKGARYMVAVQISMDPLVRRCIRETFFERAKICVTPSKKGLKEIDENHPCYPIKYLKNKPVRDLEGEQFLHMSQAEGEGLLKTSIVMDSDSRSHPGSYLDEIKQLYYRDEFSNNVQEWNNQRCEALSYALSKLLYPAFEKELKVQLLLEAQDGIVKACCRKLYNWLKVAPYQVDPQMEEDEDFDTRDGIRVFAIAYENDWEVPAFGALIDGTGEVMEYLRLPHLLKRKNSWKEKERELKEHDMRVLRKFILNKKPHVICVGAQSREALQIVEDIKAVVTDLAENEQMPLINVELLDNDLAIVYMNSKKAESDFRDYPLLLRQAISLARRMQDPLVEFSQLCTPDEEIFCLKYHPLQDSVPRTDFTNGLNLEFVNRTNEVGVDINLAIAHTHTSYLVQFLCGLGPRKGYALLKTLKQSHQRLESRTQLVTVCHMGPKVFINCAGFIKIDTTSFENSTNAYVEVLDGSRVHPEAYEWARKMAVDALEYDDVTEDVNPAEALEEILENPEKLRDLDLDAFAVELERQGYGNKSITLYDIRAELNHRYKDLRTAFRAPNPEETFNMLTKETPQTFYIGKMVTCQVVGIARRKPHGQQLDQANPIRNDETGLWQCPFCLKNDFPELSEVWNHFDAGSCPGQSMGVRVRLDNGVNGFIHIRFISDKKVTNPEERVRPGMILHCRIIKIDIERFAVDLTCRSSDLADVNNEWRPAKDLYYDNEAEDKERKVVDDSMKKQNRQTYVKRVIVHPSFHNISYKEAEKLLSTMDQGDVIIRPSSKGVDHLTVTWKVHEGILQHIDVKEQGKENAFSLGSSLLINNEEFEDLDEIIARHVQPMAGYARDLTSFRYFREAEGGKREVLEKLLAEEKKRNPSKIHYVVSSCREFPGKFLLSYLPRVKARHEYITVTPDGYRYRQQMFHSVGSLFRWFKEHFRDPVPGTPGSATNARTPMGQSSYIGATPSINISNVDPQAIQRAAANIPSHMFASLSQVAGQTPSFTTPYGGTYANAYPYHQPYTPSQAVATPMVTPSYHAVATPSQAVTPRYPQTPQTSWGTQHPTTPRGAHTPRHTPSAIPVMQANPIPTVVSSGPKMPANPSAADWKRMAEQWAKQRREQEAPGRAGGGARTPRTPTRASPSPMVESTPQGDATPLIDEQ</sequence>
<comment type="subcellular location">
    <subcellularLocation>
        <location evidence="1">Nucleus</location>
    </subcellularLocation>
</comment>
<dbReference type="InterPro" id="IPR012340">
    <property type="entry name" value="NA-bd_OB-fold"/>
</dbReference>
<feature type="compositionally biased region" description="Basic residues" evidence="12">
    <location>
        <begin position="698"/>
        <end position="708"/>
    </location>
</feature>
<dbReference type="CDD" id="cd09928">
    <property type="entry name" value="SH2_Cterm_SPT6_like"/>
    <property type="match status" value="1"/>
</dbReference>
<keyword evidence="16" id="KW-0648">Protein biosynthesis</keyword>
<dbReference type="InterPro" id="IPR032706">
    <property type="entry name" value="Spt6_HHH"/>
</dbReference>
<dbReference type="Gene3D" id="3.30.505.10">
    <property type="entry name" value="SH2 domain"/>
    <property type="match status" value="2"/>
</dbReference>
<evidence type="ECO:0000256" key="6">
    <source>
        <dbReference type="ARBA" id="ARBA00023054"/>
    </source>
</evidence>
<feature type="compositionally biased region" description="Basic and acidic residues" evidence="12">
    <location>
        <begin position="1083"/>
        <end position="1101"/>
    </location>
</feature>
<feature type="compositionally biased region" description="Basic residues" evidence="12">
    <location>
        <begin position="296"/>
        <end position="307"/>
    </location>
</feature>
<dbReference type="GO" id="GO:0008023">
    <property type="term" value="C:transcription elongation factor complex"/>
    <property type="evidence" value="ECO:0007669"/>
    <property type="project" value="TreeGrafter"/>
</dbReference>
<dbReference type="Gene3D" id="2.40.50.140">
    <property type="entry name" value="Nucleic acid-binding proteins"/>
    <property type="match status" value="1"/>
</dbReference>
<evidence type="ECO:0000256" key="3">
    <source>
        <dbReference type="ARBA" id="ARBA00020248"/>
    </source>
</evidence>
<feature type="compositionally biased region" description="Low complexity" evidence="12">
    <location>
        <begin position="2300"/>
        <end position="2312"/>
    </location>
</feature>
<dbReference type="Pfam" id="PF14632">
    <property type="entry name" value="SPT6_acidic"/>
    <property type="match status" value="1"/>
</dbReference>
<evidence type="ECO:0000313" key="16">
    <source>
        <dbReference type="EMBL" id="JAB71494.1"/>
    </source>
</evidence>
<dbReference type="GO" id="GO:0042393">
    <property type="term" value="F:histone binding"/>
    <property type="evidence" value="ECO:0007669"/>
    <property type="project" value="TreeGrafter"/>
</dbReference>
<dbReference type="Gene3D" id="1.10.150.850">
    <property type="entry name" value="Spt6, helix-hairpin-helix domain"/>
    <property type="match status" value="1"/>
</dbReference>
<feature type="compositionally biased region" description="Acidic residues" evidence="12">
    <location>
        <begin position="764"/>
        <end position="777"/>
    </location>
</feature>
<dbReference type="InterPro" id="IPR035018">
    <property type="entry name" value="Spt6_SH2_C"/>
</dbReference>
<feature type="compositionally biased region" description="Basic and acidic residues" evidence="12">
    <location>
        <begin position="105"/>
        <end position="128"/>
    </location>
</feature>
<feature type="region of interest" description="Disordered" evidence="12">
    <location>
        <begin position="31"/>
        <end position="791"/>
    </location>
</feature>
<feature type="region of interest" description="Disordered" evidence="12">
    <location>
        <begin position="919"/>
        <end position="942"/>
    </location>
</feature>
<dbReference type="InterPro" id="IPR023323">
    <property type="entry name" value="Tex-like_dom_sf"/>
</dbReference>
<accession>V5H3G2</accession>
<feature type="compositionally biased region" description="Basic and acidic residues" evidence="12">
    <location>
        <begin position="31"/>
        <end position="95"/>
    </location>
</feature>
<evidence type="ECO:0000256" key="11">
    <source>
        <dbReference type="PROSITE-ProRule" id="PRU00191"/>
    </source>
</evidence>
<dbReference type="CDD" id="cd00164">
    <property type="entry name" value="S1_like"/>
    <property type="match status" value="1"/>
</dbReference>
<proteinExistence type="evidence at transcript level"/>
<feature type="compositionally biased region" description="Basic and acidic residues" evidence="12">
    <location>
        <begin position="400"/>
        <end position="409"/>
    </location>
</feature>
<evidence type="ECO:0000256" key="7">
    <source>
        <dbReference type="ARBA" id="ARBA00023163"/>
    </source>
</evidence>
<dbReference type="InterPro" id="IPR035420">
    <property type="entry name" value="Spt6_SH2"/>
</dbReference>
<evidence type="ECO:0000259" key="13">
    <source>
        <dbReference type="PROSITE" id="PS50001"/>
    </source>
</evidence>
<evidence type="ECO:0000259" key="14">
    <source>
        <dbReference type="PROSITE" id="PS50126"/>
    </source>
</evidence>
<keyword evidence="5" id="KW-0507">mRNA processing</keyword>
<evidence type="ECO:0000256" key="1">
    <source>
        <dbReference type="ARBA" id="ARBA00004123"/>
    </source>
</evidence>
<dbReference type="Pfam" id="PF14635">
    <property type="entry name" value="HHH_7"/>
    <property type="match status" value="1"/>
</dbReference>
<keyword evidence="16" id="KW-0251">Elongation factor</keyword>
<name>V5H3G2_IXORI</name>